<dbReference type="PANTHER" id="PTHR43808:SF10">
    <property type="entry name" value="BLL3749 PROTEIN"/>
    <property type="match status" value="1"/>
</dbReference>
<sequence>MKRSALATFALCAVCAAWMGSASAAPDARIAALAANEKPALLQTLNQLVSIESGSRDLEGLDKIANLIADKFRALGGQVELIDPSADAYRMEDTPEKIGKVVRATFKGTGSKKIMLIAHMDTVYQIGMLNKQPFRIEGDKAYGLGIADDKQGIAVIAHTLALLKAMDFKEYGTLTVLINGDEEISSPGARKLITQLGGEHDVVMSYEGAYIHGDKLSLATAGIASVTLNVTGKASHAGSAPELGVNALYELSHQILQMRDLSDPATGLKMNWTISRSGSNRNVIPASATAGADVRVLRVADYDRIEQQVQERVKKQLVPEAKVELKFERRRPPLEANDASRALALHAQQIYKEMGRELGADDKVAGGGTDAAFAALKTKAAVVERFGLQGFGAHSADAEYVLIDSIEPRLALSAQLIMDISRDKISSP</sequence>
<dbReference type="Pfam" id="PF07687">
    <property type="entry name" value="M20_dimer"/>
    <property type="match status" value="1"/>
</dbReference>
<evidence type="ECO:0000256" key="2">
    <source>
        <dbReference type="ARBA" id="ARBA00022723"/>
    </source>
</evidence>
<dbReference type="Gene3D" id="3.40.630.10">
    <property type="entry name" value="Zn peptidases"/>
    <property type="match status" value="1"/>
</dbReference>
<name>A0ABT8RYQ8_9BURK</name>
<gene>
    <name evidence="7" type="ORF">Q2T77_05875</name>
</gene>
<dbReference type="Proteomes" id="UP001169027">
    <property type="component" value="Unassembled WGS sequence"/>
</dbReference>
<reference evidence="7" key="1">
    <citation type="submission" date="2023-06" db="EMBL/GenBank/DDBJ databases">
        <authorList>
            <person name="Jiang Y."/>
            <person name="Liu Q."/>
        </authorList>
    </citation>
    <scope>NUCLEOTIDE SEQUENCE</scope>
    <source>
        <strain evidence="7">CGMCC 1.12090</strain>
    </source>
</reference>
<feature type="domain" description="Peptidase M20 dimerisation" evidence="6">
    <location>
        <begin position="219"/>
        <end position="318"/>
    </location>
</feature>
<feature type="signal peptide" evidence="5">
    <location>
        <begin position="1"/>
        <end position="24"/>
    </location>
</feature>
<evidence type="ECO:0000313" key="7">
    <source>
        <dbReference type="EMBL" id="MDO1531808.1"/>
    </source>
</evidence>
<dbReference type="InterPro" id="IPR001261">
    <property type="entry name" value="ArgE/DapE_CS"/>
</dbReference>
<dbReference type="InterPro" id="IPR036264">
    <property type="entry name" value="Bact_exopeptidase_dim_dom"/>
</dbReference>
<keyword evidence="3" id="KW-0378">Hydrolase</keyword>
<dbReference type="PANTHER" id="PTHR43808">
    <property type="entry name" value="ACETYLORNITHINE DEACETYLASE"/>
    <property type="match status" value="1"/>
</dbReference>
<dbReference type="InterPro" id="IPR050072">
    <property type="entry name" value="Peptidase_M20A"/>
</dbReference>
<dbReference type="SUPFAM" id="SSF53187">
    <property type="entry name" value="Zn-dependent exopeptidases"/>
    <property type="match status" value="1"/>
</dbReference>
<dbReference type="NCBIfam" id="NF004788">
    <property type="entry name" value="PRK06133.1"/>
    <property type="match status" value="1"/>
</dbReference>
<dbReference type="Pfam" id="PF01546">
    <property type="entry name" value="Peptidase_M20"/>
    <property type="match status" value="1"/>
</dbReference>
<accession>A0ABT8RYQ8</accession>
<evidence type="ECO:0000259" key="6">
    <source>
        <dbReference type="Pfam" id="PF07687"/>
    </source>
</evidence>
<comment type="caution">
    <text evidence="7">The sequence shown here is derived from an EMBL/GenBank/DDBJ whole genome shotgun (WGS) entry which is preliminary data.</text>
</comment>
<dbReference type="InterPro" id="IPR017150">
    <property type="entry name" value="Pept_M20_glutamate_carboxypep"/>
</dbReference>
<dbReference type="SUPFAM" id="SSF55031">
    <property type="entry name" value="Bacterial exopeptidase dimerisation domain"/>
    <property type="match status" value="1"/>
</dbReference>
<evidence type="ECO:0000256" key="4">
    <source>
        <dbReference type="ARBA" id="ARBA00022833"/>
    </source>
</evidence>
<evidence type="ECO:0000313" key="8">
    <source>
        <dbReference type="Proteomes" id="UP001169027"/>
    </source>
</evidence>
<dbReference type="PROSITE" id="PS00758">
    <property type="entry name" value="ARGE_DAPE_CPG2_1"/>
    <property type="match status" value="1"/>
</dbReference>
<keyword evidence="5" id="KW-0732">Signal</keyword>
<comment type="cofactor">
    <cofactor evidence="1">
        <name>Zn(2+)</name>
        <dbReference type="ChEBI" id="CHEBI:29105"/>
    </cofactor>
</comment>
<keyword evidence="4" id="KW-0862">Zinc</keyword>
<proteinExistence type="predicted"/>
<evidence type="ECO:0000256" key="5">
    <source>
        <dbReference type="SAM" id="SignalP"/>
    </source>
</evidence>
<dbReference type="InterPro" id="IPR002933">
    <property type="entry name" value="Peptidase_M20"/>
</dbReference>
<protein>
    <submittedName>
        <fullName evidence="7">M20/M25/M40 family metallo-hydrolase</fullName>
    </submittedName>
</protein>
<evidence type="ECO:0000256" key="3">
    <source>
        <dbReference type="ARBA" id="ARBA00022801"/>
    </source>
</evidence>
<dbReference type="PIRSF" id="PIRSF037238">
    <property type="entry name" value="Carboxypeptidase_G2"/>
    <property type="match status" value="1"/>
</dbReference>
<feature type="chain" id="PRO_5046784091" evidence="5">
    <location>
        <begin position="25"/>
        <end position="428"/>
    </location>
</feature>
<dbReference type="EMBL" id="JAUKVY010000003">
    <property type="protein sequence ID" value="MDO1531808.1"/>
    <property type="molecule type" value="Genomic_DNA"/>
</dbReference>
<keyword evidence="8" id="KW-1185">Reference proteome</keyword>
<dbReference type="CDD" id="cd03885">
    <property type="entry name" value="M20_CPDG2"/>
    <property type="match status" value="1"/>
</dbReference>
<evidence type="ECO:0000256" key="1">
    <source>
        <dbReference type="ARBA" id="ARBA00001947"/>
    </source>
</evidence>
<organism evidence="7 8">
    <name type="scientific">Variovorax ginsengisoli</name>
    <dbReference type="NCBI Taxonomy" id="363844"/>
    <lineage>
        <taxon>Bacteria</taxon>
        <taxon>Pseudomonadati</taxon>
        <taxon>Pseudomonadota</taxon>
        <taxon>Betaproteobacteria</taxon>
        <taxon>Burkholderiales</taxon>
        <taxon>Comamonadaceae</taxon>
        <taxon>Variovorax</taxon>
    </lineage>
</organism>
<dbReference type="InterPro" id="IPR011650">
    <property type="entry name" value="Peptidase_M20_dimer"/>
</dbReference>
<keyword evidence="2" id="KW-0479">Metal-binding</keyword>
<dbReference type="Gene3D" id="3.30.70.360">
    <property type="match status" value="1"/>
</dbReference>